<gene>
    <name evidence="1" type="primary">prdD</name>
    <name evidence="1" type="ORF">H6A20_00535</name>
</gene>
<evidence type="ECO:0000313" key="1">
    <source>
        <dbReference type="EMBL" id="MBM6947149.1"/>
    </source>
</evidence>
<dbReference type="Proteomes" id="UP000705508">
    <property type="component" value="Unassembled WGS sequence"/>
</dbReference>
<comment type="caution">
    <text evidence="1">The sequence shown here is derived from an EMBL/GenBank/DDBJ whole genome shotgun (WGS) entry which is preliminary data.</text>
</comment>
<reference evidence="1" key="2">
    <citation type="journal article" date="2021" name="Sci. Rep.">
        <title>The distribution of antibiotic resistance genes in chicken gut microbiota commensals.</title>
        <authorList>
            <person name="Juricova H."/>
            <person name="Matiasovicova J."/>
            <person name="Kubasova T."/>
            <person name="Cejkova D."/>
            <person name="Rychlik I."/>
        </authorList>
    </citation>
    <scope>NUCLEOTIDE SEQUENCE</scope>
    <source>
        <strain evidence="1">An582</strain>
    </source>
</reference>
<accession>A0A938XAE3</accession>
<protein>
    <submittedName>
        <fullName evidence="1">Proline reductase cluster protein PrdD</fullName>
    </submittedName>
</protein>
<dbReference type="AlphaFoldDB" id="A0A938XAE3"/>
<dbReference type="RefSeq" id="WP_204905204.1">
    <property type="nucleotide sequence ID" value="NZ_JACJKS010000001.1"/>
</dbReference>
<dbReference type="InterPro" id="IPR031000">
    <property type="entry name" value="D_pro_red_PrdD"/>
</dbReference>
<evidence type="ECO:0000313" key="2">
    <source>
        <dbReference type="Proteomes" id="UP000705508"/>
    </source>
</evidence>
<proteinExistence type="predicted"/>
<organism evidence="1 2">
    <name type="scientific">Mordavella massiliensis</name>
    <dbReference type="NCBI Taxonomy" id="1871024"/>
    <lineage>
        <taxon>Bacteria</taxon>
        <taxon>Bacillati</taxon>
        <taxon>Bacillota</taxon>
        <taxon>Clostridia</taxon>
        <taxon>Eubacteriales</taxon>
        <taxon>Clostridiaceae</taxon>
        <taxon>Mordavella</taxon>
    </lineage>
</organism>
<name>A0A938XAE3_9CLOT</name>
<dbReference type="NCBIfam" id="TIGR04482">
    <property type="entry name" value="D_pro_red_PrdD"/>
    <property type="match status" value="1"/>
</dbReference>
<sequence length="251" mass="28066">MDVGTRLTVRAYHVRSVEYGKENRVCVDGSLTVCPDVAAQLMEREPLIREIRIRIIRPDEHEQHTNTVMDVIPLSTKVLGKVGDGITHTLTGVYVILTGVDECGRQVCNFGASDGILKDKICWGRPGTPLESDTLISFDVVLKEGTWADRPGPEAIHRACDAFCQIFREQMKKFNGYKCTEKHVFQETYEPGRKDVVIVKEVSGQGAVYDTRLFGSEPCGYEGGRSVIDMGWMPLLVTPNEFRDGIMHAMD</sequence>
<reference evidence="1" key="1">
    <citation type="submission" date="2020-08" db="EMBL/GenBank/DDBJ databases">
        <authorList>
            <person name="Cejkova D."/>
            <person name="Kubasova T."/>
            <person name="Jahodarova E."/>
            <person name="Rychlik I."/>
        </authorList>
    </citation>
    <scope>NUCLEOTIDE SEQUENCE</scope>
    <source>
        <strain evidence="1">An582</strain>
    </source>
</reference>
<dbReference type="EMBL" id="JACJKS010000001">
    <property type="protein sequence ID" value="MBM6947149.1"/>
    <property type="molecule type" value="Genomic_DNA"/>
</dbReference>